<dbReference type="AlphaFoldDB" id="A0A426UBD8"/>
<name>A0A426UBD8_9CHLR</name>
<dbReference type="Pfam" id="PF00534">
    <property type="entry name" value="Glycos_transf_1"/>
    <property type="match status" value="1"/>
</dbReference>
<protein>
    <submittedName>
        <fullName evidence="2">Glycosyltransferase</fullName>
    </submittedName>
</protein>
<dbReference type="EMBL" id="RSAS01000042">
    <property type="protein sequence ID" value="RRR77899.1"/>
    <property type="molecule type" value="Genomic_DNA"/>
</dbReference>
<dbReference type="InterPro" id="IPR001296">
    <property type="entry name" value="Glyco_trans_1"/>
</dbReference>
<comment type="caution">
    <text evidence="2">The sequence shown here is derived from an EMBL/GenBank/DDBJ whole genome shotgun (WGS) entry which is preliminary data.</text>
</comment>
<reference evidence="2 3" key="1">
    <citation type="submission" date="2018-12" db="EMBL/GenBank/DDBJ databases">
        <title>Genome Sequence of Candidatus Viridilinea halotolerans isolated from saline sulfide-rich spring.</title>
        <authorList>
            <person name="Grouzdev D.S."/>
            <person name="Burganskaya E.I."/>
            <person name="Krutkina M.S."/>
            <person name="Sukhacheva M.V."/>
            <person name="Gorlenko V.M."/>
        </authorList>
    </citation>
    <scope>NUCLEOTIDE SEQUENCE [LARGE SCALE GENOMIC DNA]</scope>
    <source>
        <strain evidence="2">Chok-6</strain>
    </source>
</reference>
<proteinExistence type="predicted"/>
<evidence type="ECO:0000259" key="1">
    <source>
        <dbReference type="Pfam" id="PF00534"/>
    </source>
</evidence>
<feature type="domain" description="Glycosyl transferase family 1" evidence="1">
    <location>
        <begin position="230"/>
        <end position="334"/>
    </location>
</feature>
<dbReference type="PANTHER" id="PTHR12526">
    <property type="entry name" value="GLYCOSYLTRANSFERASE"/>
    <property type="match status" value="1"/>
</dbReference>
<dbReference type="Proteomes" id="UP000280307">
    <property type="component" value="Unassembled WGS sequence"/>
</dbReference>
<sequence length="359" mass="40285">MTNPILLTVSGVIPTERAALTASGQRPRADYYVLAEVLGADLLDVQAARQATGWLGRLIERLTGQHFMLAWATFRLRRRYRLIFTDGEQIGMPLAILLKYVAWFQRPPPRHMMIVHILSVPKKRVVLDLLKIQSHIDTFLVYASAQKRFIEQRWGVPDERVVLTPFMVDACFFRADAVPRRPRERPMICAVGLERRDYPTLLRAVEGLPVDVVIAAASPWSRRADSTSGQTLPANVTVQKFNQHELRQLYADAEFLVMPLAPVDFQAGVTAILEALAMERPVICSRISGQTDVIVEGEHGLYVPPGDVAALRAAIEGLLANHEQRRQMGRNGRRLIEQQMSLDVYAAGLARAAQRLLGR</sequence>
<evidence type="ECO:0000313" key="2">
    <source>
        <dbReference type="EMBL" id="RRR77899.1"/>
    </source>
</evidence>
<keyword evidence="2" id="KW-0808">Transferase</keyword>
<dbReference type="SUPFAM" id="SSF53756">
    <property type="entry name" value="UDP-Glycosyltransferase/glycogen phosphorylase"/>
    <property type="match status" value="1"/>
</dbReference>
<dbReference type="CDD" id="cd03801">
    <property type="entry name" value="GT4_PimA-like"/>
    <property type="match status" value="1"/>
</dbReference>
<organism evidence="2 3">
    <name type="scientific">Candidatus Viridilinea halotolerans</name>
    <dbReference type="NCBI Taxonomy" id="2491704"/>
    <lineage>
        <taxon>Bacteria</taxon>
        <taxon>Bacillati</taxon>
        <taxon>Chloroflexota</taxon>
        <taxon>Chloroflexia</taxon>
        <taxon>Chloroflexales</taxon>
        <taxon>Chloroflexineae</taxon>
        <taxon>Oscillochloridaceae</taxon>
        <taxon>Candidatus Viridilinea</taxon>
    </lineage>
</organism>
<dbReference type="Gene3D" id="3.40.50.2000">
    <property type="entry name" value="Glycogen Phosphorylase B"/>
    <property type="match status" value="2"/>
</dbReference>
<evidence type="ECO:0000313" key="3">
    <source>
        <dbReference type="Proteomes" id="UP000280307"/>
    </source>
</evidence>
<dbReference type="GO" id="GO:0016757">
    <property type="term" value="F:glycosyltransferase activity"/>
    <property type="evidence" value="ECO:0007669"/>
    <property type="project" value="InterPro"/>
</dbReference>
<dbReference type="PANTHER" id="PTHR12526:SF590">
    <property type="entry name" value="ALPHA-MALTOSE-1-PHOSPHATE SYNTHASE"/>
    <property type="match status" value="1"/>
</dbReference>
<accession>A0A426UBD8</accession>
<gene>
    <name evidence="2" type="ORF">EI684_00950</name>
</gene>